<gene>
    <name evidence="3" type="primary">resA_5</name>
    <name evidence="3" type="ORF">Pla108_10610</name>
</gene>
<feature type="domain" description="Thioredoxin" evidence="2">
    <location>
        <begin position="289"/>
        <end position="428"/>
    </location>
</feature>
<reference evidence="3 4" key="1">
    <citation type="submission" date="2019-02" db="EMBL/GenBank/DDBJ databases">
        <title>Deep-cultivation of Planctomycetes and their phenomic and genomic characterization uncovers novel biology.</title>
        <authorList>
            <person name="Wiegand S."/>
            <person name="Jogler M."/>
            <person name="Boedeker C."/>
            <person name="Pinto D."/>
            <person name="Vollmers J."/>
            <person name="Rivas-Marin E."/>
            <person name="Kohn T."/>
            <person name="Peeters S.H."/>
            <person name="Heuer A."/>
            <person name="Rast P."/>
            <person name="Oberbeckmann S."/>
            <person name="Bunk B."/>
            <person name="Jeske O."/>
            <person name="Meyerdierks A."/>
            <person name="Storesund J.E."/>
            <person name="Kallscheuer N."/>
            <person name="Luecker S."/>
            <person name="Lage O.M."/>
            <person name="Pohl T."/>
            <person name="Merkel B.J."/>
            <person name="Hornburger P."/>
            <person name="Mueller R.-W."/>
            <person name="Bruemmer F."/>
            <person name="Labrenz M."/>
            <person name="Spormann A.M."/>
            <person name="Op Den Camp H."/>
            <person name="Overmann J."/>
            <person name="Amann R."/>
            <person name="Jetten M.S.M."/>
            <person name="Mascher T."/>
            <person name="Medema M.H."/>
            <person name="Devos D.P."/>
            <person name="Kaster A.-K."/>
            <person name="Ovreas L."/>
            <person name="Rohde M."/>
            <person name="Galperin M.Y."/>
            <person name="Jogler C."/>
        </authorList>
    </citation>
    <scope>NUCLEOTIDE SEQUENCE [LARGE SCALE GENOMIC DNA]</scope>
    <source>
        <strain evidence="3 4">Pla108</strain>
    </source>
</reference>
<dbReference type="GO" id="GO:0016209">
    <property type="term" value="F:antioxidant activity"/>
    <property type="evidence" value="ECO:0007669"/>
    <property type="project" value="InterPro"/>
</dbReference>
<dbReference type="InterPro" id="IPR036249">
    <property type="entry name" value="Thioredoxin-like_sf"/>
</dbReference>
<dbReference type="OrthoDB" id="272786at2"/>
<dbReference type="PANTHER" id="PTHR42852:SF13">
    <property type="entry name" value="PROTEIN DIPZ"/>
    <property type="match status" value="1"/>
</dbReference>
<dbReference type="Gene3D" id="3.40.30.10">
    <property type="entry name" value="Glutaredoxin"/>
    <property type="match status" value="1"/>
</dbReference>
<keyword evidence="4" id="KW-1185">Reference proteome</keyword>
<organism evidence="3 4">
    <name type="scientific">Botrimarina colliarenosi</name>
    <dbReference type="NCBI Taxonomy" id="2528001"/>
    <lineage>
        <taxon>Bacteria</taxon>
        <taxon>Pseudomonadati</taxon>
        <taxon>Planctomycetota</taxon>
        <taxon>Planctomycetia</taxon>
        <taxon>Pirellulales</taxon>
        <taxon>Lacipirellulaceae</taxon>
        <taxon>Botrimarina</taxon>
    </lineage>
</organism>
<protein>
    <submittedName>
        <fullName evidence="3">Thiol-disulfide oxidoreductase ResA</fullName>
    </submittedName>
</protein>
<comment type="caution">
    <text evidence="3">The sequence shown here is derived from an EMBL/GenBank/DDBJ whole genome shotgun (WGS) entry which is preliminary data.</text>
</comment>
<keyword evidence="1" id="KW-0676">Redox-active center</keyword>
<dbReference type="Proteomes" id="UP000317421">
    <property type="component" value="Unassembled WGS sequence"/>
</dbReference>
<dbReference type="PROSITE" id="PS00194">
    <property type="entry name" value="THIOREDOXIN_1"/>
    <property type="match status" value="1"/>
</dbReference>
<dbReference type="RefSeq" id="WP_146443697.1">
    <property type="nucleotide sequence ID" value="NZ_SJPR01000001.1"/>
</dbReference>
<dbReference type="AlphaFoldDB" id="A0A5C6AKX9"/>
<dbReference type="SUPFAM" id="SSF52833">
    <property type="entry name" value="Thioredoxin-like"/>
    <property type="match status" value="1"/>
</dbReference>
<dbReference type="GO" id="GO:0016491">
    <property type="term" value="F:oxidoreductase activity"/>
    <property type="evidence" value="ECO:0007669"/>
    <property type="project" value="InterPro"/>
</dbReference>
<dbReference type="CDD" id="cd02966">
    <property type="entry name" value="TlpA_like_family"/>
    <property type="match status" value="1"/>
</dbReference>
<dbReference type="PROSITE" id="PS51352">
    <property type="entry name" value="THIOREDOXIN_2"/>
    <property type="match status" value="1"/>
</dbReference>
<evidence type="ECO:0000259" key="2">
    <source>
        <dbReference type="PROSITE" id="PS51352"/>
    </source>
</evidence>
<evidence type="ECO:0000256" key="1">
    <source>
        <dbReference type="ARBA" id="ARBA00023284"/>
    </source>
</evidence>
<dbReference type="PANTHER" id="PTHR42852">
    <property type="entry name" value="THIOL:DISULFIDE INTERCHANGE PROTEIN DSBE"/>
    <property type="match status" value="1"/>
</dbReference>
<dbReference type="InterPro" id="IPR017937">
    <property type="entry name" value="Thioredoxin_CS"/>
</dbReference>
<dbReference type="InterPro" id="IPR013766">
    <property type="entry name" value="Thioredoxin_domain"/>
</dbReference>
<sequence length="435" mass="47604">MRTSLTVAVLLVACTAGLIWAVQSARNPDLTSAEQELVALMTDYYAALEPYWHATSELKSREDYDRAIADSTLVDPSAEYIPRLLDFEADHRGDDVGLLALWHVFKEAGRGGGDDAPEVVGRREALSRLPFYAKSNLLSIAGKVTFYGNYEPAAHDAISSLVASETVPKATRDALRFYLANDDLELEDARVRSVQRVEALRSGAKPYRPGELDLHVEWLAKSPSEAEMAARRDAAVATLEQLVADEASPLIPGTKGVDDRWYVIRIIDDPHPQRFADQAAALLFRERHLKVGVVAPDLEVSLLDGEPWRMADQRGKAVVVQFSFTGCGPCARMYPDLADLTTEYGDRLEILTLMRDATPDSALEGVADGKLTWSVALDGDPGRVAREWSVDGFPEVYVIDQVGKIAAIGLPGEALRDEVARLLNAADGSADVRSR</sequence>
<evidence type="ECO:0000313" key="3">
    <source>
        <dbReference type="EMBL" id="TWU00117.1"/>
    </source>
</evidence>
<dbReference type="InterPro" id="IPR000866">
    <property type="entry name" value="AhpC/TSA"/>
</dbReference>
<evidence type="ECO:0000313" key="4">
    <source>
        <dbReference type="Proteomes" id="UP000317421"/>
    </source>
</evidence>
<dbReference type="Pfam" id="PF00578">
    <property type="entry name" value="AhpC-TSA"/>
    <property type="match status" value="1"/>
</dbReference>
<proteinExistence type="predicted"/>
<name>A0A5C6AKX9_9BACT</name>
<dbReference type="EMBL" id="SJPR01000001">
    <property type="protein sequence ID" value="TWU00117.1"/>
    <property type="molecule type" value="Genomic_DNA"/>
</dbReference>
<dbReference type="InterPro" id="IPR050553">
    <property type="entry name" value="Thioredoxin_ResA/DsbE_sf"/>
</dbReference>
<accession>A0A5C6AKX9</accession>